<keyword evidence="2" id="KW-1185">Reference proteome</keyword>
<proteinExistence type="predicted"/>
<sequence>MELFILSKLANEVNLKIKIINAEIETCMVSDIFKF</sequence>
<reference evidence="1 2" key="2">
    <citation type="journal article" date="2014" name="Genome Announc.">
        <title>Complete Genome Sequence of Methanoregula formicica SMSPT, a Mesophilic Hydrogenotrophic Methanogen Isolated from a Methanogenic Upflow Anaerobic Sludge Blanket Reactor.</title>
        <authorList>
            <person name="Yamamoto K."/>
            <person name="Tamaki H."/>
            <person name="Cadillo-Quiroz H."/>
            <person name="Imachi H."/>
            <person name="Kyrpides N."/>
            <person name="Woyke T."/>
            <person name="Goodwin L."/>
            <person name="Zinder S.H."/>
            <person name="Kamagata Y."/>
            <person name="Liu W.T."/>
        </authorList>
    </citation>
    <scope>NUCLEOTIDE SEQUENCE [LARGE SCALE GENOMIC DNA]</scope>
    <source>
        <strain evidence="2">DSM 22288 / NBRC 105244 / SMSP</strain>
    </source>
</reference>
<evidence type="ECO:0000313" key="2">
    <source>
        <dbReference type="Proteomes" id="UP000010824"/>
    </source>
</evidence>
<dbReference type="AlphaFoldDB" id="L0HF71"/>
<reference evidence="2" key="1">
    <citation type="submission" date="2011-12" db="EMBL/GenBank/DDBJ databases">
        <title>Complete sequence of Methanoregula formicicum SMSP.</title>
        <authorList>
            <person name="Lucas S."/>
            <person name="Han J."/>
            <person name="Lapidus A."/>
            <person name="Cheng J.-F."/>
            <person name="Goodwin L."/>
            <person name="Pitluck S."/>
            <person name="Peters L."/>
            <person name="Ovchinnikova G."/>
            <person name="Teshima H."/>
            <person name="Detter J.C."/>
            <person name="Han C."/>
            <person name="Tapia R."/>
            <person name="Land M."/>
            <person name="Hauser L."/>
            <person name="Kyrpides N."/>
            <person name="Ivanova N."/>
            <person name="Pagani I."/>
            <person name="Imachi H."/>
            <person name="Tamaki H."/>
            <person name="Sekiguchi Y."/>
            <person name="Kamagata Y."/>
            <person name="Cadillo-Quiroz H."/>
            <person name="Zinder S."/>
            <person name="Liu W.-T."/>
            <person name="Woyke T."/>
        </authorList>
    </citation>
    <scope>NUCLEOTIDE SEQUENCE [LARGE SCALE GENOMIC DNA]</scope>
    <source>
        <strain evidence="2">DSM 22288 / NBRC 105244 / SMSP</strain>
    </source>
</reference>
<dbReference type="InParanoid" id="L0HF71"/>
<dbReference type="HOGENOM" id="CLU_3362557_0_0_2"/>
<accession>L0HF71</accession>
<evidence type="ECO:0000313" key="1">
    <source>
        <dbReference type="EMBL" id="AGB02446.1"/>
    </source>
</evidence>
<gene>
    <name evidence="1" type="ordered locus">Metfor_1410</name>
</gene>
<dbReference type="KEGG" id="mfo:Metfor_1410"/>
<dbReference type="Proteomes" id="UP000010824">
    <property type="component" value="Chromosome"/>
</dbReference>
<dbReference type="EMBL" id="CP003167">
    <property type="protein sequence ID" value="AGB02446.1"/>
    <property type="molecule type" value="Genomic_DNA"/>
</dbReference>
<name>L0HF71_METFS</name>
<organism evidence="1 2">
    <name type="scientific">Methanoregula formicica (strain DSM 22288 / NBRC 105244 / SMSP)</name>
    <dbReference type="NCBI Taxonomy" id="593750"/>
    <lineage>
        <taxon>Archaea</taxon>
        <taxon>Methanobacteriati</taxon>
        <taxon>Methanobacteriota</taxon>
        <taxon>Stenosarchaea group</taxon>
        <taxon>Methanomicrobia</taxon>
        <taxon>Methanomicrobiales</taxon>
        <taxon>Methanoregulaceae</taxon>
        <taxon>Methanoregula</taxon>
    </lineage>
</organism>
<protein>
    <submittedName>
        <fullName evidence="1">Uncharacterized protein</fullName>
    </submittedName>
</protein>